<accession>A0ABR9KFX7</accession>
<comment type="caution">
    <text evidence="1">The sequence shown here is derived from an EMBL/GenBank/DDBJ whole genome shotgun (WGS) entry which is preliminary data.</text>
</comment>
<sequence>MTGRRRHWLGQAALAYEEAGHLTDAARCREQAGEPLPAAELYERAGELDQAAACYLRAGRVAEAARCHLARGRPVAAADCWEQVGRPLEAAWILVVAARDAERARWLLRGHVPDTLGRRLRHDLTLAMCAALGGDTGPLAAAAGAVERELARVRPAAERLLVERWAVEAASEVARYDLAALVFAAAHRSGLRGAAGRWRAWAERALGGTAGVPAETEERRAG</sequence>
<evidence type="ECO:0000313" key="2">
    <source>
        <dbReference type="Proteomes" id="UP000661607"/>
    </source>
</evidence>
<reference evidence="1 2" key="1">
    <citation type="submission" date="2020-10" db="EMBL/GenBank/DDBJ databases">
        <title>Sequencing the genomes of 1000 actinobacteria strains.</title>
        <authorList>
            <person name="Klenk H.-P."/>
        </authorList>
    </citation>
    <scope>NUCLEOTIDE SEQUENCE [LARGE SCALE GENOMIC DNA]</scope>
    <source>
        <strain evidence="1 2">DSM 43748</strain>
    </source>
</reference>
<keyword evidence="2" id="KW-1185">Reference proteome</keyword>
<dbReference type="Proteomes" id="UP000661607">
    <property type="component" value="Unassembled WGS sequence"/>
</dbReference>
<dbReference type="EMBL" id="JADBEF010000001">
    <property type="protein sequence ID" value="MBE1560730.1"/>
    <property type="molecule type" value="Genomic_DNA"/>
</dbReference>
<proteinExistence type="predicted"/>
<dbReference type="RefSeq" id="WP_192775764.1">
    <property type="nucleotide sequence ID" value="NZ_BAAASY010000007.1"/>
</dbReference>
<evidence type="ECO:0000313" key="1">
    <source>
        <dbReference type="EMBL" id="MBE1560730.1"/>
    </source>
</evidence>
<dbReference type="InterPro" id="IPR011990">
    <property type="entry name" value="TPR-like_helical_dom_sf"/>
</dbReference>
<name>A0ABR9KFX7_9ACTN</name>
<gene>
    <name evidence="1" type="ORF">H4W81_003509</name>
</gene>
<organism evidence="1 2">
    <name type="scientific">Nonomuraea africana</name>
    <dbReference type="NCBI Taxonomy" id="46171"/>
    <lineage>
        <taxon>Bacteria</taxon>
        <taxon>Bacillati</taxon>
        <taxon>Actinomycetota</taxon>
        <taxon>Actinomycetes</taxon>
        <taxon>Streptosporangiales</taxon>
        <taxon>Streptosporangiaceae</taxon>
        <taxon>Nonomuraea</taxon>
    </lineage>
</organism>
<dbReference type="SUPFAM" id="SSF48452">
    <property type="entry name" value="TPR-like"/>
    <property type="match status" value="1"/>
</dbReference>
<protein>
    <submittedName>
        <fullName evidence="1">Tetratricopeptide (TPR) repeat protein</fullName>
    </submittedName>
</protein>